<dbReference type="EMBL" id="AEDQ01000017">
    <property type="protein sequence ID" value="EFL44167.1"/>
    <property type="molecule type" value="Genomic_DNA"/>
</dbReference>
<keyword evidence="2" id="KW-1185">Reference proteome</keyword>
<reference evidence="1 2" key="1">
    <citation type="submission" date="2010-08" db="EMBL/GenBank/DDBJ databases">
        <authorList>
            <person name="Durkin A.S."/>
            <person name="Madupu R."/>
            <person name="Torralba M."/>
            <person name="Gillis M."/>
            <person name="Methe B."/>
            <person name="Sutton G."/>
            <person name="Nelson K.E."/>
        </authorList>
    </citation>
    <scope>NUCLEOTIDE SEQUENCE [LARGE SCALE GENOMIC DNA]</scope>
    <source>
        <strain evidence="1 2">PB189-T1-4</strain>
    </source>
</reference>
<evidence type="ECO:0000313" key="2">
    <source>
        <dbReference type="Proteomes" id="UP000004431"/>
    </source>
</evidence>
<gene>
    <name evidence="1" type="ORF">HMPREF9248_0922</name>
</gene>
<dbReference type="Proteomes" id="UP000004431">
    <property type="component" value="Unassembled WGS sequence"/>
</dbReference>
<evidence type="ECO:0000313" key="1">
    <source>
        <dbReference type="EMBL" id="EFL44167.1"/>
    </source>
</evidence>
<protein>
    <submittedName>
        <fullName evidence="1">Uncharacterized protein</fullName>
    </submittedName>
</protein>
<accession>A0ABN0B050</accession>
<comment type="caution">
    <text evidence="1">The sequence shown here is derived from an EMBL/GenBank/DDBJ whole genome shotgun (WGS) entry which is preliminary data.</text>
</comment>
<organism evidence="1 2">
    <name type="scientific">Fannyhessea vaginae PB189-T1-4</name>
    <dbReference type="NCBI Taxonomy" id="866774"/>
    <lineage>
        <taxon>Bacteria</taxon>
        <taxon>Bacillati</taxon>
        <taxon>Actinomycetota</taxon>
        <taxon>Coriobacteriia</taxon>
        <taxon>Coriobacteriales</taxon>
        <taxon>Atopobiaceae</taxon>
        <taxon>Fannyhessea</taxon>
    </lineage>
</organism>
<proteinExistence type="predicted"/>
<name>A0ABN0B050_9ACTN</name>
<sequence length="61" mass="6935">MSAICSAWCKNLQKSYMREKGIYPFRAYTCCCVRMGYAHIMSNGLLCCGNVAITKCMHYLP</sequence>